<evidence type="ECO:0000256" key="13">
    <source>
        <dbReference type="RuleBase" id="RU000304"/>
    </source>
</evidence>
<dbReference type="GO" id="GO:0005524">
    <property type="term" value="F:ATP binding"/>
    <property type="evidence" value="ECO:0007669"/>
    <property type="project" value="UniProtKB-UniRule"/>
</dbReference>
<dbReference type="KEGG" id="nnu:104586058"/>
<dbReference type="FunFam" id="1.10.510.10:FF:000279">
    <property type="entry name" value="Non-specific serine/threonine protein kinase"/>
    <property type="match status" value="1"/>
</dbReference>
<keyword evidence="5" id="KW-0808">Transferase</keyword>
<evidence type="ECO:0000256" key="11">
    <source>
        <dbReference type="ARBA" id="ARBA00058225"/>
    </source>
</evidence>
<dbReference type="InterPro" id="IPR008271">
    <property type="entry name" value="Ser/Thr_kinase_AS"/>
</dbReference>
<proteinExistence type="inferred from homology"/>
<comment type="function">
    <text evidence="11">CIPK serine-threonine protein kinases interact with CBL proteins. Binding of a CBL protein to the regulatory NAF domain of CIPK protein lead to the activation of the kinase in a calcium-dependent manner.</text>
</comment>
<protein>
    <recommendedName>
        <fullName evidence="3">non-specific serine/threonine protein kinase</fullName>
        <ecNumber evidence="3">2.7.11.1</ecNumber>
    </recommendedName>
</protein>
<evidence type="ECO:0000313" key="17">
    <source>
        <dbReference type="RefSeq" id="XP_010241464.1"/>
    </source>
</evidence>
<evidence type="ECO:0000313" key="16">
    <source>
        <dbReference type="Proteomes" id="UP000189703"/>
    </source>
</evidence>
<dbReference type="eggNOG" id="KOG0583">
    <property type="taxonomic scope" value="Eukaryota"/>
</dbReference>
<dbReference type="CDD" id="cd12195">
    <property type="entry name" value="CIPK_C"/>
    <property type="match status" value="1"/>
</dbReference>
<dbReference type="InterPro" id="IPR004041">
    <property type="entry name" value="NAF_dom"/>
</dbReference>
<dbReference type="RefSeq" id="XP_010241464.1">
    <property type="nucleotide sequence ID" value="XM_010243162.2"/>
</dbReference>
<evidence type="ECO:0000259" key="14">
    <source>
        <dbReference type="PROSITE" id="PS50011"/>
    </source>
</evidence>
<name>A0A1U7YR76_NELNU</name>
<comment type="cofactor">
    <cofactor evidence="1">
        <name>Mn(2+)</name>
        <dbReference type="ChEBI" id="CHEBI:29035"/>
    </cofactor>
</comment>
<dbReference type="PROSITE" id="PS00107">
    <property type="entry name" value="PROTEIN_KINASE_ATP"/>
    <property type="match status" value="1"/>
</dbReference>
<gene>
    <name evidence="17" type="primary">LOC104586058</name>
</gene>
<evidence type="ECO:0000256" key="7">
    <source>
        <dbReference type="ARBA" id="ARBA00022777"/>
    </source>
</evidence>
<dbReference type="InterPro" id="IPR018451">
    <property type="entry name" value="NAF/FISL_domain"/>
</dbReference>
<evidence type="ECO:0000256" key="6">
    <source>
        <dbReference type="ARBA" id="ARBA00022741"/>
    </source>
</evidence>
<dbReference type="SUPFAM" id="SSF103243">
    <property type="entry name" value="KA1-like"/>
    <property type="match status" value="1"/>
</dbReference>
<sequence>MLKEVEKRGMRLGKYELGRTLGEGNFGKVKFARNIESGQGFAVKILEKNRIFELKISDQIKREIRTLKLLKHPNVVRLHEVLASKTKIYMVLEYVNGGELFDRIASKGRLPEVEGRKLFQQLIDGVSYCHDKGVFHRDLKPENVLIDAKGDIKISDFGLSALPQHFRDDGLLHTTCGSPNYVAPEVLANRGYHGATSDLWSCGVILYVILTGHLPFDDRNLAVLYQKIFKGDVQMPKWLSKGARNLIKRILDPNPNTRITVAEIKSDEWFKQDYIPTIPDDEDENFHIDNDAFSIHGVTPEVEKDPGQPALINAFQLIGMSSCLDLSGFFEKEEASERKIRFTSNYSPKELCKKIEDVVTGMGFRVQNKNGKLKVMQEHTGQIRPGNLSVAAEVFEISASLYVVELRKSYGDPSLYRQLCARLSNDLGVSRSQEFLTSQV</sequence>
<dbReference type="SMART" id="SM00220">
    <property type="entry name" value="S_TKc"/>
    <property type="match status" value="1"/>
</dbReference>
<evidence type="ECO:0000256" key="9">
    <source>
        <dbReference type="ARBA" id="ARBA00047899"/>
    </source>
</evidence>
<dbReference type="EC" id="2.7.11.1" evidence="3"/>
<dbReference type="InterPro" id="IPR011009">
    <property type="entry name" value="Kinase-like_dom_sf"/>
</dbReference>
<organism evidence="16 17">
    <name type="scientific">Nelumbo nucifera</name>
    <name type="common">Sacred lotus</name>
    <dbReference type="NCBI Taxonomy" id="4432"/>
    <lineage>
        <taxon>Eukaryota</taxon>
        <taxon>Viridiplantae</taxon>
        <taxon>Streptophyta</taxon>
        <taxon>Embryophyta</taxon>
        <taxon>Tracheophyta</taxon>
        <taxon>Spermatophyta</taxon>
        <taxon>Magnoliopsida</taxon>
        <taxon>Proteales</taxon>
        <taxon>Nelumbonaceae</taxon>
        <taxon>Nelumbo</taxon>
    </lineage>
</organism>
<evidence type="ECO:0000256" key="12">
    <source>
        <dbReference type="PROSITE-ProRule" id="PRU10141"/>
    </source>
</evidence>
<dbReference type="FunCoup" id="A0A1U7YR76">
    <property type="interactions" value="1330"/>
</dbReference>
<evidence type="ECO:0000256" key="2">
    <source>
        <dbReference type="ARBA" id="ARBA00006234"/>
    </source>
</evidence>
<evidence type="ECO:0000259" key="15">
    <source>
        <dbReference type="PROSITE" id="PS50816"/>
    </source>
</evidence>
<dbReference type="GO" id="GO:0106310">
    <property type="term" value="F:protein serine kinase activity"/>
    <property type="evidence" value="ECO:0007669"/>
    <property type="project" value="RHEA"/>
</dbReference>
<keyword evidence="6 12" id="KW-0547">Nucleotide-binding</keyword>
<dbReference type="InParanoid" id="A0A1U7YR76"/>
<dbReference type="Pfam" id="PF03822">
    <property type="entry name" value="NAF"/>
    <property type="match status" value="1"/>
</dbReference>
<evidence type="ECO:0000256" key="5">
    <source>
        <dbReference type="ARBA" id="ARBA00022679"/>
    </source>
</evidence>
<feature type="domain" description="Protein kinase" evidence="14">
    <location>
        <begin position="15"/>
        <end position="270"/>
    </location>
</feature>
<dbReference type="OrthoDB" id="193931at2759"/>
<dbReference type="InterPro" id="IPR000719">
    <property type="entry name" value="Prot_kinase_dom"/>
</dbReference>
<keyword evidence="8 12" id="KW-0067">ATP-binding</keyword>
<dbReference type="Proteomes" id="UP000189703">
    <property type="component" value="Unplaced"/>
</dbReference>
<dbReference type="InterPro" id="IPR017441">
    <property type="entry name" value="Protein_kinase_ATP_BS"/>
</dbReference>
<dbReference type="OMA" id="KSHGDPI"/>
<keyword evidence="16" id="KW-1185">Reference proteome</keyword>
<comment type="catalytic activity">
    <reaction evidence="9">
        <text>L-threonyl-[protein] + ATP = O-phospho-L-threonyl-[protein] + ADP + H(+)</text>
        <dbReference type="Rhea" id="RHEA:46608"/>
        <dbReference type="Rhea" id="RHEA-COMP:11060"/>
        <dbReference type="Rhea" id="RHEA-COMP:11605"/>
        <dbReference type="ChEBI" id="CHEBI:15378"/>
        <dbReference type="ChEBI" id="CHEBI:30013"/>
        <dbReference type="ChEBI" id="CHEBI:30616"/>
        <dbReference type="ChEBI" id="CHEBI:61977"/>
        <dbReference type="ChEBI" id="CHEBI:456216"/>
        <dbReference type="EC" id="2.7.11.1"/>
    </reaction>
</comment>
<evidence type="ECO:0000256" key="1">
    <source>
        <dbReference type="ARBA" id="ARBA00001936"/>
    </source>
</evidence>
<comment type="catalytic activity">
    <reaction evidence="10">
        <text>L-seryl-[protein] + ATP = O-phospho-L-seryl-[protein] + ADP + H(+)</text>
        <dbReference type="Rhea" id="RHEA:17989"/>
        <dbReference type="Rhea" id="RHEA-COMP:9863"/>
        <dbReference type="Rhea" id="RHEA-COMP:11604"/>
        <dbReference type="ChEBI" id="CHEBI:15378"/>
        <dbReference type="ChEBI" id="CHEBI:29999"/>
        <dbReference type="ChEBI" id="CHEBI:30616"/>
        <dbReference type="ChEBI" id="CHEBI:83421"/>
        <dbReference type="ChEBI" id="CHEBI:456216"/>
        <dbReference type="EC" id="2.7.11.1"/>
    </reaction>
</comment>
<dbReference type="PROSITE" id="PS50011">
    <property type="entry name" value="PROTEIN_KINASE_DOM"/>
    <property type="match status" value="1"/>
</dbReference>
<dbReference type="GO" id="GO:0004674">
    <property type="term" value="F:protein serine/threonine kinase activity"/>
    <property type="evidence" value="ECO:0000318"/>
    <property type="project" value="GO_Central"/>
</dbReference>
<comment type="similarity">
    <text evidence="2">Belongs to the protein kinase superfamily. CAMK Ser/Thr protein kinase family. SNF1 subfamily.</text>
</comment>
<dbReference type="GO" id="GO:0007165">
    <property type="term" value="P:signal transduction"/>
    <property type="evidence" value="ECO:0000318"/>
    <property type="project" value="GO_Central"/>
</dbReference>
<feature type="domain" description="NAF" evidence="15">
    <location>
        <begin position="307"/>
        <end position="331"/>
    </location>
</feature>
<evidence type="ECO:0000256" key="10">
    <source>
        <dbReference type="ARBA" id="ARBA00048679"/>
    </source>
</evidence>
<accession>A0A1U7YR76</accession>
<evidence type="ECO:0000256" key="8">
    <source>
        <dbReference type="ARBA" id="ARBA00022840"/>
    </source>
</evidence>
<dbReference type="PANTHER" id="PTHR43895:SF65">
    <property type="entry name" value="CBL-INTERACTING PROTEIN KINASE 21"/>
    <property type="match status" value="1"/>
</dbReference>
<dbReference type="Pfam" id="PF00069">
    <property type="entry name" value="Pkinase"/>
    <property type="match status" value="1"/>
</dbReference>
<dbReference type="FunFam" id="3.30.310.80:FF:000015">
    <property type="entry name" value="Non-specific serine/threonine protein kinase"/>
    <property type="match status" value="1"/>
</dbReference>
<dbReference type="FunFam" id="3.30.200.20:FF:000096">
    <property type="entry name" value="Non-specific serine/threonine protein kinase"/>
    <property type="match status" value="1"/>
</dbReference>
<dbReference type="PROSITE" id="PS00108">
    <property type="entry name" value="PROTEIN_KINASE_ST"/>
    <property type="match status" value="1"/>
</dbReference>
<dbReference type="GeneID" id="104586058"/>
<dbReference type="PANTHER" id="PTHR43895">
    <property type="entry name" value="CALCIUM/CALMODULIN-DEPENDENT PROTEIN KINASE KINASE-RELATED"/>
    <property type="match status" value="1"/>
</dbReference>
<feature type="binding site" evidence="12">
    <location>
        <position position="44"/>
    </location>
    <ligand>
        <name>ATP</name>
        <dbReference type="ChEBI" id="CHEBI:30616"/>
    </ligand>
</feature>
<dbReference type="Gene3D" id="1.10.510.10">
    <property type="entry name" value="Transferase(Phosphotransferase) domain 1"/>
    <property type="match status" value="1"/>
</dbReference>
<evidence type="ECO:0000256" key="3">
    <source>
        <dbReference type="ARBA" id="ARBA00012513"/>
    </source>
</evidence>
<dbReference type="PROSITE" id="PS50816">
    <property type="entry name" value="NAF"/>
    <property type="match status" value="1"/>
</dbReference>
<dbReference type="InterPro" id="IPR028375">
    <property type="entry name" value="KA1/Ssp2_C"/>
</dbReference>
<dbReference type="SUPFAM" id="SSF56112">
    <property type="entry name" value="Protein kinase-like (PK-like)"/>
    <property type="match status" value="1"/>
</dbReference>
<dbReference type="STRING" id="4432.A0A1U7YR76"/>
<keyword evidence="4 13" id="KW-0723">Serine/threonine-protein kinase</keyword>
<dbReference type="Gene3D" id="3.30.310.80">
    <property type="entry name" value="Kinase associated domain 1, KA1"/>
    <property type="match status" value="1"/>
</dbReference>
<keyword evidence="7 17" id="KW-0418">Kinase</keyword>
<evidence type="ECO:0000256" key="4">
    <source>
        <dbReference type="ARBA" id="ARBA00022527"/>
    </source>
</evidence>
<reference evidence="17" key="1">
    <citation type="submission" date="2025-08" db="UniProtKB">
        <authorList>
            <consortium name="RefSeq"/>
        </authorList>
    </citation>
    <scope>IDENTIFICATION</scope>
</reference>
<dbReference type="AlphaFoldDB" id="A0A1U7YR76"/>